<dbReference type="InterPro" id="IPR036412">
    <property type="entry name" value="HAD-like_sf"/>
</dbReference>
<evidence type="ECO:0000313" key="1">
    <source>
        <dbReference type="EMBL" id="PIT88648.1"/>
    </source>
</evidence>
<dbReference type="InterPro" id="IPR006439">
    <property type="entry name" value="HAD-SF_hydro_IA"/>
</dbReference>
<dbReference type="PANTHER" id="PTHR18901">
    <property type="entry name" value="2-DEOXYGLUCOSE-6-PHOSPHATE PHOSPHATASE 2"/>
    <property type="match status" value="1"/>
</dbReference>
<organism evidence="1 2">
    <name type="scientific">Candidatus Magasanikbacteria bacterium CG10_big_fil_rev_8_21_14_0_10_36_32</name>
    <dbReference type="NCBI Taxonomy" id="1974646"/>
    <lineage>
        <taxon>Bacteria</taxon>
        <taxon>Candidatus Magasanikiibacteriota</taxon>
    </lineage>
</organism>
<dbReference type="InterPro" id="IPR023214">
    <property type="entry name" value="HAD_sf"/>
</dbReference>
<dbReference type="AlphaFoldDB" id="A0A2M6W763"/>
<sequence>MDKKPKAIIFDMDGVLIDSMLYWIEQDGEFLRTRNIILTEEIIKRFSGRSEEENMNWLKENHGLKESLAELRAARDVFTEKIYTDKSQLMPGVLELMEKIKKIGLKRAIASGAPMKRIEKVVQRFGWHDYFQALVSPDLVDFIGKPDPRVYLYAAECLQVAPEDCLVFEDAENGVIAAKKAGMTCIAIPDKRWSFGDFSQADLIVESLSDERINKFLEDI</sequence>
<dbReference type="SFLD" id="SFLDS00003">
    <property type="entry name" value="Haloacid_Dehalogenase"/>
    <property type="match status" value="1"/>
</dbReference>
<evidence type="ECO:0000313" key="2">
    <source>
        <dbReference type="Proteomes" id="UP000231426"/>
    </source>
</evidence>
<name>A0A2M6W763_9BACT</name>
<dbReference type="Pfam" id="PF00702">
    <property type="entry name" value="Hydrolase"/>
    <property type="match status" value="1"/>
</dbReference>
<accession>A0A2M6W763</accession>
<dbReference type="SFLD" id="SFLDG01129">
    <property type="entry name" value="C1.5:_HAD__Beta-PGM__Phosphata"/>
    <property type="match status" value="1"/>
</dbReference>
<dbReference type="PRINTS" id="PR00413">
    <property type="entry name" value="HADHALOGNASE"/>
</dbReference>
<dbReference type="PANTHER" id="PTHR18901:SF38">
    <property type="entry name" value="PSEUDOURIDINE-5'-PHOSPHATASE"/>
    <property type="match status" value="1"/>
</dbReference>
<reference evidence="2" key="1">
    <citation type="submission" date="2017-09" db="EMBL/GenBank/DDBJ databases">
        <title>Depth-based differentiation of microbial function through sediment-hosted aquifers and enrichment of novel symbionts in the deep terrestrial subsurface.</title>
        <authorList>
            <person name="Probst A.J."/>
            <person name="Ladd B."/>
            <person name="Jarett J.K."/>
            <person name="Geller-Mcgrath D.E."/>
            <person name="Sieber C.M.K."/>
            <person name="Emerson J.B."/>
            <person name="Anantharaman K."/>
            <person name="Thomas B.C."/>
            <person name="Malmstrom R."/>
            <person name="Stieglmeier M."/>
            <person name="Klingl A."/>
            <person name="Woyke T."/>
            <person name="Ryan C.M."/>
            <person name="Banfield J.F."/>
        </authorList>
    </citation>
    <scope>NUCLEOTIDE SEQUENCE [LARGE SCALE GENOMIC DNA]</scope>
</reference>
<dbReference type="Gene3D" id="3.40.50.1000">
    <property type="entry name" value="HAD superfamily/HAD-like"/>
    <property type="match status" value="1"/>
</dbReference>
<dbReference type="NCBIfam" id="TIGR01509">
    <property type="entry name" value="HAD-SF-IA-v3"/>
    <property type="match status" value="1"/>
</dbReference>
<protein>
    <submittedName>
        <fullName evidence="1">Phosphatase</fullName>
    </submittedName>
</protein>
<dbReference type="EMBL" id="PFBV01000003">
    <property type="protein sequence ID" value="PIT88648.1"/>
    <property type="molecule type" value="Genomic_DNA"/>
</dbReference>
<dbReference type="SFLD" id="SFLDG01135">
    <property type="entry name" value="C1.5.6:_HAD__Beta-PGM__Phospha"/>
    <property type="match status" value="1"/>
</dbReference>
<dbReference type="Proteomes" id="UP000231426">
    <property type="component" value="Unassembled WGS sequence"/>
</dbReference>
<gene>
    <name evidence="1" type="ORF">COU29_02665</name>
</gene>
<comment type="caution">
    <text evidence="1">The sequence shown here is derived from an EMBL/GenBank/DDBJ whole genome shotgun (WGS) entry which is preliminary data.</text>
</comment>
<dbReference type="SUPFAM" id="SSF56784">
    <property type="entry name" value="HAD-like"/>
    <property type="match status" value="1"/>
</dbReference>
<proteinExistence type="predicted"/>
<dbReference type="Gene3D" id="1.10.150.240">
    <property type="entry name" value="Putative phosphatase, domain 2"/>
    <property type="match status" value="1"/>
</dbReference>
<dbReference type="InterPro" id="IPR023198">
    <property type="entry name" value="PGP-like_dom2"/>
</dbReference>